<evidence type="ECO:0008006" key="3">
    <source>
        <dbReference type="Google" id="ProtNLM"/>
    </source>
</evidence>
<sequence length="247" mass="25997">MPDPATALIGGTSIISGIMGADAAESASNAQSASAAQGIAEQRRQFDEMKKTLAPYVNAGVTSLGNLSKYSDIGMPAFEKQKALIGLLGPQAQQASISEIENSPMMQSMIQQGENSMLQNASATGGLRGGNLQAALSQYRPQILSQLINDQYTKLGGLAGVGLSTEQNIAKLGQGSAANQAAGALNTGSEIARLLEQQGSAQAGGEMAQGRMWKEFGNIPAQLYGFNQMRQFTQPQVQQIDQSRRFI</sequence>
<protein>
    <recommendedName>
        <fullName evidence="3">DNA transfer protein</fullName>
    </recommendedName>
</protein>
<reference evidence="1" key="1">
    <citation type="submission" date="2020-04" db="EMBL/GenBank/DDBJ databases">
        <authorList>
            <person name="Chiriac C."/>
            <person name="Salcher M."/>
            <person name="Ghai R."/>
            <person name="Kavagutti S V."/>
        </authorList>
    </citation>
    <scope>NUCLEOTIDE SEQUENCE</scope>
</reference>
<dbReference type="EMBL" id="LR797466">
    <property type="protein sequence ID" value="CAB4218863.1"/>
    <property type="molecule type" value="Genomic_DNA"/>
</dbReference>
<gene>
    <name evidence="2" type="ORF">UFOVP1607_47</name>
    <name evidence="1" type="ORF">UFOVP352_15</name>
</gene>
<dbReference type="EMBL" id="LR796365">
    <property type="protein sequence ID" value="CAB4139683.1"/>
    <property type="molecule type" value="Genomic_DNA"/>
</dbReference>
<evidence type="ECO:0000313" key="1">
    <source>
        <dbReference type="EMBL" id="CAB4139683.1"/>
    </source>
</evidence>
<organism evidence="1">
    <name type="scientific">uncultured Caudovirales phage</name>
    <dbReference type="NCBI Taxonomy" id="2100421"/>
    <lineage>
        <taxon>Viruses</taxon>
        <taxon>Duplodnaviria</taxon>
        <taxon>Heunggongvirae</taxon>
        <taxon>Uroviricota</taxon>
        <taxon>Caudoviricetes</taxon>
        <taxon>Peduoviridae</taxon>
        <taxon>Maltschvirus</taxon>
        <taxon>Maltschvirus maltsch</taxon>
    </lineage>
</organism>
<evidence type="ECO:0000313" key="2">
    <source>
        <dbReference type="EMBL" id="CAB4218863.1"/>
    </source>
</evidence>
<proteinExistence type="predicted"/>
<name>A0A6J5M2B4_9CAUD</name>
<accession>A0A6J5M2B4</accession>